<dbReference type="EMBL" id="VUJW01000001">
    <property type="protein sequence ID" value="KAA1429426.1"/>
    <property type="molecule type" value="Genomic_DNA"/>
</dbReference>
<gene>
    <name evidence="1" type="ORF">F0U47_04375</name>
</gene>
<dbReference type="RefSeq" id="WP_149749048.1">
    <property type="nucleotide sequence ID" value="NZ_VUJW01000001.1"/>
</dbReference>
<proteinExistence type="predicted"/>
<keyword evidence="2" id="KW-1185">Reference proteome</keyword>
<dbReference type="PROSITE" id="PS51257">
    <property type="entry name" value="PROKAR_LIPOPROTEIN"/>
    <property type="match status" value="1"/>
</dbReference>
<comment type="caution">
    <text evidence="1">The sequence shown here is derived from an EMBL/GenBank/DDBJ whole genome shotgun (WGS) entry which is preliminary data.</text>
</comment>
<protein>
    <recommendedName>
        <fullName evidence="3">DUF4878 domain-containing protein</fullName>
    </recommendedName>
</protein>
<reference evidence="1 2" key="1">
    <citation type="submission" date="2019-09" db="EMBL/GenBank/DDBJ databases">
        <title>Nocardioides panacisoli sp. nov., isolated from the soil of a ginseng field.</title>
        <authorList>
            <person name="Cho C."/>
        </authorList>
    </citation>
    <scope>NUCLEOTIDE SEQUENCE [LARGE SCALE GENOMIC DNA]</scope>
    <source>
        <strain evidence="1 2">BN140041</strain>
    </source>
</reference>
<dbReference type="AlphaFoldDB" id="A0A5B1MAG2"/>
<organism evidence="1 2">
    <name type="scientific">Nocardioides antri</name>
    <dbReference type="NCBI Taxonomy" id="2607659"/>
    <lineage>
        <taxon>Bacteria</taxon>
        <taxon>Bacillati</taxon>
        <taxon>Actinomycetota</taxon>
        <taxon>Actinomycetes</taxon>
        <taxon>Propionibacteriales</taxon>
        <taxon>Nocardioidaceae</taxon>
        <taxon>Nocardioides</taxon>
    </lineage>
</organism>
<name>A0A5B1MAG2_9ACTN</name>
<dbReference type="Proteomes" id="UP000324351">
    <property type="component" value="Unassembled WGS sequence"/>
</dbReference>
<evidence type="ECO:0008006" key="3">
    <source>
        <dbReference type="Google" id="ProtNLM"/>
    </source>
</evidence>
<evidence type="ECO:0000313" key="2">
    <source>
        <dbReference type="Proteomes" id="UP000324351"/>
    </source>
</evidence>
<accession>A0A5B1MAG2</accession>
<reference evidence="1 2" key="2">
    <citation type="submission" date="2019-09" db="EMBL/GenBank/DDBJ databases">
        <authorList>
            <person name="Jin C."/>
        </authorList>
    </citation>
    <scope>NUCLEOTIDE SEQUENCE [LARGE SCALE GENOMIC DNA]</scope>
    <source>
        <strain evidence="1 2">BN140041</strain>
    </source>
</reference>
<dbReference type="InterPro" id="IPR032710">
    <property type="entry name" value="NTF2-like_dom_sf"/>
</dbReference>
<sequence>MKSGLLAALLVPLLLTGCGDDDKDSSADDETAATAGLSPDEAAVHEALVKSLLDPDCDLLTEEYLLEMSVLGAETPEEACEERQNLWQEPQYDEDDILVSDIVVDGDVATAVIGSEYVNITTTYELQRVDGEWKVSCDDFTCDRLDEPSAEVS</sequence>
<evidence type="ECO:0000313" key="1">
    <source>
        <dbReference type="EMBL" id="KAA1429426.1"/>
    </source>
</evidence>
<dbReference type="SUPFAM" id="SSF54427">
    <property type="entry name" value="NTF2-like"/>
    <property type="match status" value="1"/>
</dbReference>